<dbReference type="InterPro" id="IPR027417">
    <property type="entry name" value="P-loop_NTPase"/>
</dbReference>
<feature type="region of interest" description="Disordered" evidence="3">
    <location>
        <begin position="1227"/>
        <end position="1271"/>
    </location>
</feature>
<sequence length="1298" mass="148203">MEVVGVIAGVPGLIQIIQAVTTAISGVSKKDLAPKIAQNLVHSLQNVAQILERGKEQGLWDERQFEQHKSTIEQWTKELASLNDMLQPSNLKKEPRRSLKKFCLILTELERRLNEWSTRLSQIQTELILIMTDVQQHAMRRILHETVTARLRSDLHPCSTSFIPDKTPGTCEWIWSQLTFCDWTKASSIMPDSYIERLLCIYGMKGCGKSVLIKSIAQRLGEQGQIALHFSFWSGNENQRKLQDLLRTLVWQTLGRITDVDLEKVSKLLTGSDGIDKRSLVEAFSLALSGIDQKVYCTIDGIDESAEDWNSDTDGCLSTILDLVKNHTNFYVLLSGREASMRTLLKKALPRLEITEHLIRSDIEKLIAVEIHDSLRNYSPVTRAEAQKELEARTQIMFLWVTLVLKELRRCCSIEDVRHTLQHAPHDLDREYHRLFFQLMTRTRGSRAKPSISMKRARYVLSSILACPEPMTGEDLCYAYATQVNTSGTVGDDLITIEGIIDACGDFVRVTEGRYHIIHASASDFLMRPKNQWELEDMDISYFRIDLTEVQESMSLACFKYLKSIDIGYPLTDGKALSLPSKHKFFSYAARYLPFHLTHALQGSKKAKLEMTEFVRTHQFCALMEYILATSQDSLQNDILDTCYYWAQTFYAGVEQMELDLAFHLELTRREKDFGTKDERYQSWLAMAFLFPTNSHQLFERQATPSTRLRRNSAPSVVFPNIFDHQGYGFRSPSFISGVSAGSYTSPCNERCKAAGEVATLREASGCLGVRYYVNDDTSETIEQMVRESVRIATCLPTQLHVQWLKLQSVQMLVLMLLGQKRTEDAGEFIRMYEDLIRRDRKRCAIGAWEYGLSHTQMGTLYRTRTLDQAARSLYDDGEFTVSASFAAQAIAIFEDSRTKPTAEHLSFFLTHRDALYDAGEFDECISSCQRILSFTRRLESEPVVTDVRWQTLILVARCRANQGNATEADKWFRKAANELRPPGPESSAPERPVLLMARELLENWEISQSEDEEDLHFGPLEPLVTKLKGIGSIEPNSKEFLRCYSLLMLGKGIMDVAEKAEYWERGLMQDYDDIEIFSKRRSLLKLKYIETWLRQDDGLYDALEGYRNLARFFFKQGDTEAADLVSSDAELRIFSESSSDDDSWASQVVSRVYLYAGRFSECITLLSRAYQKSLPMNGNAVYNFETEMVYASAYINRLEKFEEDLEKAGLRLSFLEKSCEHLSKASRRMDEINRQKGTRPLEEQSDGEHDAGERRKERMTDLKARLEDLNGGSMLTEAMARLESVAPGAEVSSEGDS</sequence>
<evidence type="ECO:0000313" key="5">
    <source>
        <dbReference type="EMBL" id="KAF5703328.1"/>
    </source>
</evidence>
<dbReference type="PANTHER" id="PTHR10039">
    <property type="entry name" value="AMELOGENIN"/>
    <property type="match status" value="1"/>
</dbReference>
<feature type="domain" description="Nephrocystin 3-like N-terminal" evidence="4">
    <location>
        <begin position="169"/>
        <end position="337"/>
    </location>
</feature>
<feature type="compositionally biased region" description="Basic and acidic residues" evidence="3">
    <location>
        <begin position="1227"/>
        <end position="1269"/>
    </location>
</feature>
<keyword evidence="6" id="KW-1185">Reference proteome</keyword>
<evidence type="ECO:0000256" key="2">
    <source>
        <dbReference type="SAM" id="Coils"/>
    </source>
</evidence>
<reference evidence="5 6" key="1">
    <citation type="submission" date="2020-05" db="EMBL/GenBank/DDBJ databases">
        <title>Identification and distribution of gene clusters putatively required for synthesis of sphingolipid metabolism inhibitors in phylogenetically diverse species of the filamentous fungus Fusarium.</title>
        <authorList>
            <person name="Kim H.-S."/>
            <person name="Busman M."/>
            <person name="Brown D.W."/>
            <person name="Divon H."/>
            <person name="Uhlig S."/>
            <person name="Proctor R.H."/>
        </authorList>
    </citation>
    <scope>NUCLEOTIDE SEQUENCE [LARGE SCALE GENOMIC DNA]</scope>
    <source>
        <strain evidence="5 6">NRRL 66235</strain>
    </source>
</reference>
<comment type="caution">
    <text evidence="5">The sequence shown here is derived from an EMBL/GenBank/DDBJ whole genome shotgun (WGS) entry which is preliminary data.</text>
</comment>
<dbReference type="PANTHER" id="PTHR10039:SF14">
    <property type="entry name" value="NACHT DOMAIN-CONTAINING PROTEIN"/>
    <property type="match status" value="1"/>
</dbReference>
<feature type="coiled-coil region" evidence="2">
    <location>
        <begin position="65"/>
        <end position="126"/>
    </location>
</feature>
<dbReference type="InterPro" id="IPR011990">
    <property type="entry name" value="TPR-like_helical_dom_sf"/>
</dbReference>
<evidence type="ECO:0000256" key="3">
    <source>
        <dbReference type="SAM" id="MobiDB-lite"/>
    </source>
</evidence>
<dbReference type="InterPro" id="IPR056884">
    <property type="entry name" value="NPHP3-like_N"/>
</dbReference>
<keyword evidence="2" id="KW-0175">Coiled coil</keyword>
<protein>
    <submittedName>
        <fullName evidence="5">Tetratricopeptide-like helical</fullName>
    </submittedName>
</protein>
<evidence type="ECO:0000313" key="6">
    <source>
        <dbReference type="Proteomes" id="UP000544331"/>
    </source>
</evidence>
<proteinExistence type="predicted"/>
<evidence type="ECO:0000256" key="1">
    <source>
        <dbReference type="ARBA" id="ARBA00022737"/>
    </source>
</evidence>
<accession>A0A8H5Y024</accession>
<dbReference type="SUPFAM" id="SSF52540">
    <property type="entry name" value="P-loop containing nucleoside triphosphate hydrolases"/>
    <property type="match status" value="1"/>
</dbReference>
<organism evidence="5 6">
    <name type="scientific">Fusarium mundagurra</name>
    <dbReference type="NCBI Taxonomy" id="1567541"/>
    <lineage>
        <taxon>Eukaryota</taxon>
        <taxon>Fungi</taxon>
        <taxon>Dikarya</taxon>
        <taxon>Ascomycota</taxon>
        <taxon>Pezizomycotina</taxon>
        <taxon>Sordariomycetes</taxon>
        <taxon>Hypocreomycetidae</taxon>
        <taxon>Hypocreales</taxon>
        <taxon>Nectriaceae</taxon>
        <taxon>Fusarium</taxon>
        <taxon>Fusarium fujikuroi species complex</taxon>
    </lineage>
</organism>
<gene>
    <name evidence="5" type="ORF">FMUND_13027</name>
</gene>
<keyword evidence="1" id="KW-0677">Repeat</keyword>
<name>A0A8H5Y024_9HYPO</name>
<dbReference type="OrthoDB" id="1658288at2759"/>
<dbReference type="Pfam" id="PF24883">
    <property type="entry name" value="NPHP3_N"/>
    <property type="match status" value="1"/>
</dbReference>
<evidence type="ECO:0000259" key="4">
    <source>
        <dbReference type="Pfam" id="PF24883"/>
    </source>
</evidence>
<dbReference type="Gene3D" id="3.40.50.300">
    <property type="entry name" value="P-loop containing nucleotide triphosphate hydrolases"/>
    <property type="match status" value="1"/>
</dbReference>
<dbReference type="Proteomes" id="UP000544331">
    <property type="component" value="Unassembled WGS sequence"/>
</dbReference>
<dbReference type="Gene3D" id="1.25.40.10">
    <property type="entry name" value="Tetratricopeptide repeat domain"/>
    <property type="match status" value="1"/>
</dbReference>
<dbReference type="EMBL" id="JAAOAN010000574">
    <property type="protein sequence ID" value="KAF5703328.1"/>
    <property type="molecule type" value="Genomic_DNA"/>
</dbReference>